<dbReference type="GO" id="GO:0019005">
    <property type="term" value="C:SCF ubiquitin ligase complex"/>
    <property type="evidence" value="ECO:0007669"/>
    <property type="project" value="TreeGrafter"/>
</dbReference>
<dbReference type="Proteomes" id="UP001055219">
    <property type="component" value="Unassembled WGS sequence"/>
</dbReference>
<accession>A0A9P9Y9C9</accession>
<evidence type="ECO:0000259" key="2">
    <source>
        <dbReference type="PROSITE" id="PS50181"/>
    </source>
</evidence>
<comment type="caution">
    <text evidence="3">The sequence shown here is derived from an EMBL/GenBank/DDBJ whole genome shotgun (WGS) entry which is preliminary data.</text>
</comment>
<dbReference type="SUPFAM" id="SSF52047">
    <property type="entry name" value="RNI-like"/>
    <property type="match status" value="1"/>
</dbReference>
<dbReference type="Pfam" id="PF12937">
    <property type="entry name" value="F-box-like"/>
    <property type="match status" value="1"/>
</dbReference>
<dbReference type="GeneID" id="75832610"/>
<dbReference type="SMART" id="SM00367">
    <property type="entry name" value="LRR_CC"/>
    <property type="match status" value="8"/>
</dbReference>
<reference evidence="3" key="2">
    <citation type="submission" date="2022-07" db="EMBL/GenBank/DDBJ databases">
        <authorList>
            <person name="Goncalves M.F.M."/>
            <person name="Hilario S."/>
            <person name="Van De Peer Y."/>
            <person name="Esteves A.C."/>
            <person name="Alves A."/>
        </authorList>
    </citation>
    <scope>NUCLEOTIDE SEQUENCE</scope>
    <source>
        <strain evidence="3">MUM 19.33</strain>
    </source>
</reference>
<dbReference type="GO" id="GO:0031146">
    <property type="term" value="P:SCF-dependent proteasomal ubiquitin-dependent protein catabolic process"/>
    <property type="evidence" value="ECO:0007669"/>
    <property type="project" value="TreeGrafter"/>
</dbReference>
<feature type="region of interest" description="Disordered" evidence="1">
    <location>
        <begin position="84"/>
        <end position="111"/>
    </location>
</feature>
<evidence type="ECO:0000313" key="4">
    <source>
        <dbReference type="Proteomes" id="UP001055219"/>
    </source>
</evidence>
<reference evidence="3" key="1">
    <citation type="journal article" date="2021" name="J Fungi (Basel)">
        <title>Genomic and Metabolomic Analyses of the Marine Fungus Emericellopsis cladophorae: Insights into Saltwater Adaptability Mechanisms and Its Biosynthetic Potential.</title>
        <authorList>
            <person name="Goncalves M.F.M."/>
            <person name="Hilario S."/>
            <person name="Van de Peer Y."/>
            <person name="Esteves A.C."/>
            <person name="Alves A."/>
        </authorList>
    </citation>
    <scope>NUCLEOTIDE SEQUENCE</scope>
    <source>
        <strain evidence="3">MUM 19.33</strain>
    </source>
</reference>
<gene>
    <name evidence="3" type="ORF">J7T54_006132</name>
</gene>
<protein>
    <recommendedName>
        <fullName evidence="2">F-box domain-containing protein</fullName>
    </recommendedName>
</protein>
<name>A0A9P9Y9C9_9HYPO</name>
<dbReference type="OrthoDB" id="550575at2759"/>
<dbReference type="PROSITE" id="PS50181">
    <property type="entry name" value="FBOX"/>
    <property type="match status" value="1"/>
</dbReference>
<dbReference type="Pfam" id="PF13516">
    <property type="entry name" value="LRR_6"/>
    <property type="match status" value="3"/>
</dbReference>
<dbReference type="PANTHER" id="PTHR13318:SF95">
    <property type="entry name" value="F-BOX PROTEIN YLR352W"/>
    <property type="match status" value="1"/>
</dbReference>
<organism evidence="3 4">
    <name type="scientific">Emericellopsis cladophorae</name>
    <dbReference type="NCBI Taxonomy" id="2686198"/>
    <lineage>
        <taxon>Eukaryota</taxon>
        <taxon>Fungi</taxon>
        <taxon>Dikarya</taxon>
        <taxon>Ascomycota</taxon>
        <taxon>Pezizomycotina</taxon>
        <taxon>Sordariomycetes</taxon>
        <taxon>Hypocreomycetidae</taxon>
        <taxon>Hypocreales</taxon>
        <taxon>Bionectriaceae</taxon>
        <taxon>Emericellopsis</taxon>
    </lineage>
</organism>
<feature type="region of interest" description="Disordered" evidence="1">
    <location>
        <begin position="1"/>
        <end position="42"/>
    </location>
</feature>
<evidence type="ECO:0000256" key="1">
    <source>
        <dbReference type="SAM" id="MobiDB-lite"/>
    </source>
</evidence>
<dbReference type="InterPro" id="IPR036047">
    <property type="entry name" value="F-box-like_dom_sf"/>
</dbReference>
<feature type="domain" description="F-box" evidence="2">
    <location>
        <begin position="169"/>
        <end position="215"/>
    </location>
</feature>
<dbReference type="EMBL" id="JAGIXG020000001">
    <property type="protein sequence ID" value="KAI6785793.1"/>
    <property type="molecule type" value="Genomic_DNA"/>
</dbReference>
<dbReference type="SUPFAM" id="SSF81383">
    <property type="entry name" value="F-box domain"/>
    <property type="match status" value="1"/>
</dbReference>
<dbReference type="PANTHER" id="PTHR13318">
    <property type="entry name" value="PARTNER OF PAIRED, ISOFORM B-RELATED"/>
    <property type="match status" value="1"/>
</dbReference>
<dbReference type="InterPro" id="IPR001810">
    <property type="entry name" value="F-box_dom"/>
</dbReference>
<feature type="compositionally biased region" description="Polar residues" evidence="1">
    <location>
        <begin position="84"/>
        <end position="106"/>
    </location>
</feature>
<dbReference type="InterPro" id="IPR001611">
    <property type="entry name" value="Leu-rich_rpt"/>
</dbReference>
<proteinExistence type="predicted"/>
<dbReference type="RefSeq" id="XP_051366649.1">
    <property type="nucleotide sequence ID" value="XM_051504141.1"/>
</dbReference>
<feature type="region of interest" description="Disordered" evidence="1">
    <location>
        <begin position="51"/>
        <end position="70"/>
    </location>
</feature>
<dbReference type="InterPro" id="IPR006553">
    <property type="entry name" value="Leu-rich_rpt_Cys-con_subtyp"/>
</dbReference>
<dbReference type="Gene3D" id="3.80.10.10">
    <property type="entry name" value="Ribonuclease Inhibitor"/>
    <property type="match status" value="2"/>
</dbReference>
<keyword evidence="4" id="KW-1185">Reference proteome</keyword>
<sequence length="690" mass="76078">MSHVRESSSGSSTPFPILEEDPAQQPRELPIGKGRNRQRLLRGLQRVSSVTSLNSLSRGRSHSAPYRPSARGTLSCVSLAATGPSTPSNGYSSPLSNVVQPSSTRPATPANEFPFPRDFDIEEAARPAGHGQAVSTPGTAPLPLDARLARPRLSSKAKTSPLAVYKPPFKFWDAVPHEIRIYIFSFLQPKQLVQASRVSRSFHSFCFDGQLWMSLDASKFYQEIPADSLARIISSAGPFIKDLNLRGCVQVEHYKRAEVIVKACKNLMNATLEGCRNFQKTTLHSLLESNERLVALNLTGLTAVSNRSCRIIAESCPQLESLNVSWCGKVDSRGIKAVVEGCSRLRDLRAGEVRGFDNLDLAEAIFKTNKLERLILSGCAELDDGALRTMMHGVDPEIDVLTDRPVVPARKLRHLDVSRCARLTNAGISSMGHLTPDLEGLQLSRCRLVGDAGLEPVLASTPRLTHLELEDLEHITNALLSEHLAKAPCARTIEHLSLSYCEHLSDTGLIPLLQNCVSLRSVDLDNTRISDLTLTEAALLVTTRSQRTTVAGAKPQVTLKLVAYDCQNVTWTGIREVLFRNAEIRAVRGSPAQISWPTETVALKCFYGFQQTIDEHQKRVLQGDFAAANKLERKWADYMQAVEEAGVGGSGRRRRRRRAREAQALHLNEEDGLAPNARRRARTMGSCFMM</sequence>
<dbReference type="InterPro" id="IPR032675">
    <property type="entry name" value="LRR_dom_sf"/>
</dbReference>
<dbReference type="AlphaFoldDB" id="A0A9P9Y9C9"/>
<evidence type="ECO:0000313" key="3">
    <source>
        <dbReference type="EMBL" id="KAI6785793.1"/>
    </source>
</evidence>